<gene>
    <name evidence="1" type="ORF">SAMN04488123_108160</name>
</gene>
<protein>
    <submittedName>
        <fullName evidence="1">Uncharacterized protein</fullName>
    </submittedName>
</protein>
<sequence length="68" mass="7843">MRGKTKEIEKVIQTHGFSIDSIVRDVMKSFNFRSLCHKVGFKKQQGYPVTDIITLMLVFPLMLLNSIN</sequence>
<dbReference type="Proteomes" id="UP000198853">
    <property type="component" value="Unassembled WGS sequence"/>
</dbReference>
<keyword evidence="2" id="KW-1185">Reference proteome</keyword>
<proteinExistence type="predicted"/>
<dbReference type="AlphaFoldDB" id="A0A1G8PK38"/>
<dbReference type="EMBL" id="FNEN01000008">
    <property type="protein sequence ID" value="SDI92210.1"/>
    <property type="molecule type" value="Genomic_DNA"/>
</dbReference>
<name>A0A1G8PK38_9BACI</name>
<accession>A0A1G8PK38</accession>
<evidence type="ECO:0000313" key="1">
    <source>
        <dbReference type="EMBL" id="SDI92210.1"/>
    </source>
</evidence>
<organism evidence="1 2">
    <name type="scientific">Natribacillus halophilus</name>
    <dbReference type="NCBI Taxonomy" id="549003"/>
    <lineage>
        <taxon>Bacteria</taxon>
        <taxon>Bacillati</taxon>
        <taxon>Bacillota</taxon>
        <taxon>Bacilli</taxon>
        <taxon>Bacillales</taxon>
        <taxon>Bacillaceae</taxon>
        <taxon>Natribacillus</taxon>
    </lineage>
</organism>
<feature type="non-terminal residue" evidence="1">
    <location>
        <position position="68"/>
    </location>
</feature>
<reference evidence="1 2" key="1">
    <citation type="submission" date="2016-10" db="EMBL/GenBank/DDBJ databases">
        <authorList>
            <person name="de Groot N.N."/>
        </authorList>
    </citation>
    <scope>NUCLEOTIDE SEQUENCE [LARGE SCALE GENOMIC DNA]</scope>
    <source>
        <strain evidence="1 2">DSM 21771</strain>
    </source>
</reference>
<evidence type="ECO:0000313" key="2">
    <source>
        <dbReference type="Proteomes" id="UP000198853"/>
    </source>
</evidence>